<dbReference type="InterPro" id="IPR050471">
    <property type="entry name" value="AB_hydrolase"/>
</dbReference>
<organism evidence="2 3">
    <name type="scientific">Parascedosporium putredinis</name>
    <dbReference type="NCBI Taxonomy" id="1442378"/>
    <lineage>
        <taxon>Eukaryota</taxon>
        <taxon>Fungi</taxon>
        <taxon>Dikarya</taxon>
        <taxon>Ascomycota</taxon>
        <taxon>Pezizomycotina</taxon>
        <taxon>Sordariomycetes</taxon>
        <taxon>Hypocreomycetidae</taxon>
        <taxon>Microascales</taxon>
        <taxon>Microascaceae</taxon>
        <taxon>Parascedosporium</taxon>
    </lineage>
</organism>
<dbReference type="PANTHER" id="PTHR43433:SF5">
    <property type="entry name" value="AB HYDROLASE-1 DOMAIN-CONTAINING PROTEIN"/>
    <property type="match status" value="1"/>
</dbReference>
<evidence type="ECO:0000313" key="3">
    <source>
        <dbReference type="Proteomes" id="UP000838763"/>
    </source>
</evidence>
<comment type="caution">
    <text evidence="2">The sequence shown here is derived from an EMBL/GenBank/DDBJ whole genome shotgun (WGS) entry which is preliminary data.</text>
</comment>
<accession>A0A9P1HCS8</accession>
<sequence>MTSPAVSPSGPQSESLPQVAETLKHPAFAGTIWKLEPHSKGRCPVAKGRGGPLQIAYELHGDGPIRVAFIMGLAGVKTSWQQQTKYFGHDLGDKYTVLILDNRGIGQSDKPWRRYTTSAMALDAIEVLEHVGWLDPPYSSSSTSSAPADSSPAAAAATASRAFHLVGISMGGMISQEIAYRIPTRLASLSLICTAAVVENTKSCTPRCGRASTPAQDGAYLPFDSNFQRFQAQELVKKLNPATYTAWGFALQLGAAMVHNKSQAQLSEIADKLGRERILIIHGDADEMIDVSLGKKLIDMVKPGTSQIIPGMGHAPIMDRGPWLNELLETHIAAGEKIKESQG</sequence>
<dbReference type="OrthoDB" id="19657at2759"/>
<dbReference type="EMBL" id="CALLCH030000019">
    <property type="protein sequence ID" value="CAI4219284.1"/>
    <property type="molecule type" value="Genomic_DNA"/>
</dbReference>
<protein>
    <recommendedName>
        <fullName evidence="1">AB hydrolase-1 domain-containing protein</fullName>
    </recommendedName>
</protein>
<feature type="domain" description="AB hydrolase-1" evidence="1">
    <location>
        <begin position="69"/>
        <end position="194"/>
    </location>
</feature>
<dbReference type="Gene3D" id="3.40.50.1820">
    <property type="entry name" value="alpha/beta hydrolase"/>
    <property type="match status" value="1"/>
</dbReference>
<dbReference type="SUPFAM" id="SSF53474">
    <property type="entry name" value="alpha/beta-Hydrolases"/>
    <property type="match status" value="1"/>
</dbReference>
<dbReference type="Proteomes" id="UP000838763">
    <property type="component" value="Unassembled WGS sequence"/>
</dbReference>
<dbReference type="InterPro" id="IPR000073">
    <property type="entry name" value="AB_hydrolase_1"/>
</dbReference>
<name>A0A9P1HCS8_9PEZI</name>
<gene>
    <name evidence="2" type="ORF">PPNO1_LOCUS8851</name>
</gene>
<reference evidence="2" key="1">
    <citation type="submission" date="2022-11" db="EMBL/GenBank/DDBJ databases">
        <authorList>
            <person name="Scott C."/>
            <person name="Bruce N."/>
        </authorList>
    </citation>
    <scope>NUCLEOTIDE SEQUENCE</scope>
</reference>
<evidence type="ECO:0000313" key="2">
    <source>
        <dbReference type="EMBL" id="CAI4219284.1"/>
    </source>
</evidence>
<dbReference type="Pfam" id="PF00561">
    <property type="entry name" value="Abhydrolase_1"/>
    <property type="match status" value="1"/>
</dbReference>
<evidence type="ECO:0000259" key="1">
    <source>
        <dbReference type="Pfam" id="PF00561"/>
    </source>
</evidence>
<dbReference type="PANTHER" id="PTHR43433">
    <property type="entry name" value="HYDROLASE, ALPHA/BETA FOLD FAMILY PROTEIN"/>
    <property type="match status" value="1"/>
</dbReference>
<keyword evidence="3" id="KW-1185">Reference proteome</keyword>
<dbReference type="AlphaFoldDB" id="A0A9P1HCS8"/>
<proteinExistence type="predicted"/>
<dbReference type="InterPro" id="IPR029058">
    <property type="entry name" value="AB_hydrolase_fold"/>
</dbReference>